<dbReference type="GO" id="GO:0009306">
    <property type="term" value="P:protein secretion"/>
    <property type="evidence" value="ECO:0007669"/>
    <property type="project" value="InterPro"/>
</dbReference>
<evidence type="ECO:0000256" key="2">
    <source>
        <dbReference type="SAM" id="SignalP"/>
    </source>
</evidence>
<evidence type="ECO:0000259" key="3">
    <source>
        <dbReference type="Pfam" id="PF00263"/>
    </source>
</evidence>
<evidence type="ECO:0000313" key="5">
    <source>
        <dbReference type="Proteomes" id="UP000254031"/>
    </source>
</evidence>
<dbReference type="Proteomes" id="UP000254031">
    <property type="component" value="Unassembled WGS sequence"/>
</dbReference>
<proteinExistence type="inferred from homology"/>
<keyword evidence="2" id="KW-0732">Signal</keyword>
<organism evidence="4 5">
    <name type="scientific">Mannheimia haemolytica</name>
    <name type="common">Pasteurella haemolytica</name>
    <dbReference type="NCBI Taxonomy" id="75985"/>
    <lineage>
        <taxon>Bacteria</taxon>
        <taxon>Pseudomonadati</taxon>
        <taxon>Pseudomonadota</taxon>
        <taxon>Gammaproteobacteria</taxon>
        <taxon>Pasteurellales</taxon>
        <taxon>Pasteurellaceae</taxon>
        <taxon>Mannheimia</taxon>
    </lineage>
</organism>
<dbReference type="PANTHER" id="PTHR30332">
    <property type="entry name" value="PROBABLE GENERAL SECRETION PATHWAY PROTEIN D"/>
    <property type="match status" value="1"/>
</dbReference>
<dbReference type="PANTHER" id="PTHR30332:SF17">
    <property type="entry name" value="TYPE IV PILIATION SYSTEM PROTEIN DR_0774-RELATED"/>
    <property type="match status" value="1"/>
</dbReference>
<dbReference type="RefSeq" id="WP_020824072.1">
    <property type="nucleotide sequence ID" value="NZ_CP017500.1"/>
</dbReference>
<dbReference type="AlphaFoldDB" id="A0A378N9F7"/>
<reference evidence="4 5" key="1">
    <citation type="submission" date="2018-06" db="EMBL/GenBank/DDBJ databases">
        <authorList>
            <consortium name="Pathogen Informatics"/>
            <person name="Doyle S."/>
        </authorList>
    </citation>
    <scope>NUCLEOTIDE SEQUENCE [LARGE SCALE GENOMIC DNA]</scope>
    <source>
        <strain evidence="4 5">NCTC9380</strain>
    </source>
</reference>
<name>A0A378N9F7_MANHA</name>
<feature type="chain" id="PRO_5016903361" evidence="2">
    <location>
        <begin position="19"/>
        <end position="416"/>
    </location>
</feature>
<dbReference type="EMBL" id="UGPL01000006">
    <property type="protein sequence ID" value="STY65102.1"/>
    <property type="molecule type" value="Genomic_DNA"/>
</dbReference>
<feature type="signal peptide" evidence="2">
    <location>
        <begin position="1"/>
        <end position="18"/>
    </location>
</feature>
<dbReference type="InterPro" id="IPR001775">
    <property type="entry name" value="GspD/PilQ"/>
</dbReference>
<accession>A0A378N9F7</accession>
<evidence type="ECO:0000256" key="1">
    <source>
        <dbReference type="RuleBase" id="RU004003"/>
    </source>
</evidence>
<feature type="domain" description="Type II/III secretion system secretin-like" evidence="3">
    <location>
        <begin position="235"/>
        <end position="360"/>
    </location>
</feature>
<dbReference type="PRINTS" id="PR00811">
    <property type="entry name" value="BCTERIALGSPD"/>
</dbReference>
<protein>
    <submittedName>
        <fullName evidence="4">Pullulanase secretion envelope pulD</fullName>
    </submittedName>
</protein>
<dbReference type="Pfam" id="PF00263">
    <property type="entry name" value="Secretin"/>
    <property type="match status" value="1"/>
</dbReference>
<dbReference type="InterPro" id="IPR004846">
    <property type="entry name" value="T2SS/T3SS_dom"/>
</dbReference>
<dbReference type="InterPro" id="IPR050810">
    <property type="entry name" value="Bact_Secretion_Sys_Channel"/>
</dbReference>
<evidence type="ECO:0000313" key="4">
    <source>
        <dbReference type="EMBL" id="STY65102.1"/>
    </source>
</evidence>
<dbReference type="GO" id="GO:0015627">
    <property type="term" value="C:type II protein secretion system complex"/>
    <property type="evidence" value="ECO:0007669"/>
    <property type="project" value="TreeGrafter"/>
</dbReference>
<gene>
    <name evidence="4" type="primary">pulD</name>
    <name evidence="4" type="ORF">NCTC9380_00358</name>
</gene>
<sequence length="416" mass="46912">MVRKTLLLLSCLSSLVMADTFKLEHTPLNKAIGIIYEEVLNRPYMVDPNILERKENVSFYFNDSVDKEEFFKRYFENMNIKVFSKKGVDYLKYVEPVKVIPKVKGYSYVYKPKYRGVEYLSENLTSFLDSSASIDKEAFKASINSKGDMLLIHADKDTIAKVKNVLPQLDTKPQQVIVTARILEVKKSENSESGIRLLANILKEKLQLNLNIGTISNSVVSLKTSNVNALFTIFDTESRFNIISSPILRVMDSEAGNFTVGSDVPTLGGETIERDGSRTREINYRSSGVIFDIKPIITAQGIKLKIKSELSDFTKTETGVDETPTLLKRLVDSTVYMNDGDLIVLGGLSEEKNTQIEDSIFNLPSWIFGKSKKFEKSDILLLLHVRTVNDNFNSIDLDKSFKKLESSNSINVGNVF</sequence>
<comment type="similarity">
    <text evidence="1">Belongs to the bacterial secretin family.</text>
</comment>